<dbReference type="Proteomes" id="UP000499080">
    <property type="component" value="Unassembled WGS sequence"/>
</dbReference>
<accession>A0A4Y2PW55</accession>
<comment type="caution">
    <text evidence="1">The sequence shown here is derived from an EMBL/GenBank/DDBJ whole genome shotgun (WGS) entry which is preliminary data.</text>
</comment>
<protein>
    <submittedName>
        <fullName evidence="1">Uncharacterized protein</fullName>
    </submittedName>
</protein>
<dbReference type="EMBL" id="BGPR01012070">
    <property type="protein sequence ID" value="GBN54356.1"/>
    <property type="molecule type" value="Genomic_DNA"/>
</dbReference>
<sequence length="126" mass="13832">MDASRFNAESSSSGKSRGIALVLEFGFSCTRSSTVSSMPGVRTHCSRLITALRKELLSDNCWCSCPKSLWLGVRLIGYSCAYMRFAARPLHSPVPYTEIISVSFMCGGLWKCTASGGFKLPFLTRM</sequence>
<evidence type="ECO:0000313" key="1">
    <source>
        <dbReference type="EMBL" id="GBN54356.1"/>
    </source>
</evidence>
<gene>
    <name evidence="1" type="ORF">AVEN_88816_1</name>
</gene>
<organism evidence="1 2">
    <name type="scientific">Araneus ventricosus</name>
    <name type="common">Orbweaver spider</name>
    <name type="synonym">Epeira ventricosa</name>
    <dbReference type="NCBI Taxonomy" id="182803"/>
    <lineage>
        <taxon>Eukaryota</taxon>
        <taxon>Metazoa</taxon>
        <taxon>Ecdysozoa</taxon>
        <taxon>Arthropoda</taxon>
        <taxon>Chelicerata</taxon>
        <taxon>Arachnida</taxon>
        <taxon>Araneae</taxon>
        <taxon>Araneomorphae</taxon>
        <taxon>Entelegynae</taxon>
        <taxon>Araneoidea</taxon>
        <taxon>Araneidae</taxon>
        <taxon>Araneus</taxon>
    </lineage>
</organism>
<reference evidence="1 2" key="1">
    <citation type="journal article" date="2019" name="Sci. Rep.">
        <title>Orb-weaving spider Araneus ventricosus genome elucidates the spidroin gene catalogue.</title>
        <authorList>
            <person name="Kono N."/>
            <person name="Nakamura H."/>
            <person name="Ohtoshi R."/>
            <person name="Moran D.A.P."/>
            <person name="Shinohara A."/>
            <person name="Yoshida Y."/>
            <person name="Fujiwara M."/>
            <person name="Mori M."/>
            <person name="Tomita M."/>
            <person name="Arakawa K."/>
        </authorList>
    </citation>
    <scope>NUCLEOTIDE SEQUENCE [LARGE SCALE GENOMIC DNA]</scope>
</reference>
<proteinExistence type="predicted"/>
<dbReference type="AlphaFoldDB" id="A0A4Y2PW55"/>
<name>A0A4Y2PW55_ARAVE</name>
<keyword evidence="2" id="KW-1185">Reference proteome</keyword>
<evidence type="ECO:0000313" key="2">
    <source>
        <dbReference type="Proteomes" id="UP000499080"/>
    </source>
</evidence>